<dbReference type="InterPro" id="IPR013083">
    <property type="entry name" value="Znf_RING/FYVE/PHD"/>
</dbReference>
<feature type="region of interest" description="Disordered" evidence="15">
    <location>
        <begin position="186"/>
        <end position="218"/>
    </location>
</feature>
<feature type="domain" description="RING-type" evidence="17">
    <location>
        <begin position="112"/>
        <end position="154"/>
    </location>
</feature>
<dbReference type="CDD" id="cd16461">
    <property type="entry name" value="RING-H2_EL5-like"/>
    <property type="match status" value="1"/>
</dbReference>
<organism evidence="18 19">
    <name type="scientific">Clitoria ternatea</name>
    <name type="common">Butterfly pea</name>
    <dbReference type="NCBI Taxonomy" id="43366"/>
    <lineage>
        <taxon>Eukaryota</taxon>
        <taxon>Viridiplantae</taxon>
        <taxon>Streptophyta</taxon>
        <taxon>Embryophyta</taxon>
        <taxon>Tracheophyta</taxon>
        <taxon>Spermatophyta</taxon>
        <taxon>Magnoliopsida</taxon>
        <taxon>eudicotyledons</taxon>
        <taxon>Gunneridae</taxon>
        <taxon>Pentapetalae</taxon>
        <taxon>rosids</taxon>
        <taxon>fabids</taxon>
        <taxon>Fabales</taxon>
        <taxon>Fabaceae</taxon>
        <taxon>Papilionoideae</taxon>
        <taxon>50 kb inversion clade</taxon>
        <taxon>NPAAA clade</taxon>
        <taxon>indigoferoid/millettioid clade</taxon>
        <taxon>Phaseoleae</taxon>
        <taxon>Clitoria</taxon>
    </lineage>
</organism>
<dbReference type="InterPro" id="IPR001841">
    <property type="entry name" value="Znf_RING"/>
</dbReference>
<proteinExistence type="inferred from homology"/>
<dbReference type="GO" id="GO:0016020">
    <property type="term" value="C:membrane"/>
    <property type="evidence" value="ECO:0007669"/>
    <property type="project" value="UniProtKB-SubCell"/>
</dbReference>
<evidence type="ECO:0000259" key="17">
    <source>
        <dbReference type="PROSITE" id="PS50089"/>
    </source>
</evidence>
<evidence type="ECO:0000256" key="16">
    <source>
        <dbReference type="SAM" id="Phobius"/>
    </source>
</evidence>
<keyword evidence="8 14" id="KW-0863">Zinc-finger</keyword>
<keyword evidence="7" id="KW-0479">Metal-binding</keyword>
<dbReference type="Gene3D" id="3.30.40.10">
    <property type="entry name" value="Zinc/RING finger domain, C3HC4 (zinc finger)"/>
    <property type="match status" value="1"/>
</dbReference>
<evidence type="ECO:0000313" key="18">
    <source>
        <dbReference type="EMBL" id="KAK7264659.1"/>
    </source>
</evidence>
<feature type="transmembrane region" description="Helical" evidence="16">
    <location>
        <begin position="26"/>
        <end position="48"/>
    </location>
</feature>
<evidence type="ECO:0000256" key="13">
    <source>
        <dbReference type="ARBA" id="ARBA00024209"/>
    </source>
</evidence>
<evidence type="ECO:0000256" key="6">
    <source>
        <dbReference type="ARBA" id="ARBA00022692"/>
    </source>
</evidence>
<dbReference type="GO" id="GO:0061630">
    <property type="term" value="F:ubiquitin protein ligase activity"/>
    <property type="evidence" value="ECO:0007669"/>
    <property type="project" value="UniProtKB-EC"/>
</dbReference>
<dbReference type="PANTHER" id="PTHR45768">
    <property type="entry name" value="E3 UBIQUITIN-PROTEIN LIGASE RNF13-LIKE"/>
    <property type="match status" value="1"/>
</dbReference>
<feature type="transmembrane region" description="Helical" evidence="16">
    <location>
        <begin position="69"/>
        <end position="88"/>
    </location>
</feature>
<keyword evidence="5" id="KW-0808">Transferase</keyword>
<evidence type="ECO:0000313" key="19">
    <source>
        <dbReference type="Proteomes" id="UP001359559"/>
    </source>
</evidence>
<comment type="subcellular location">
    <subcellularLocation>
        <location evidence="2">Membrane</location>
        <topology evidence="2">Single-pass membrane protein</topology>
    </subcellularLocation>
</comment>
<dbReference type="SMART" id="SM00184">
    <property type="entry name" value="RING"/>
    <property type="match status" value="1"/>
</dbReference>
<dbReference type="GO" id="GO:0008270">
    <property type="term" value="F:zinc ion binding"/>
    <property type="evidence" value="ECO:0007669"/>
    <property type="project" value="UniProtKB-KW"/>
</dbReference>
<evidence type="ECO:0000256" key="15">
    <source>
        <dbReference type="SAM" id="MobiDB-lite"/>
    </source>
</evidence>
<dbReference type="PROSITE" id="PS50089">
    <property type="entry name" value="ZF_RING_2"/>
    <property type="match status" value="1"/>
</dbReference>
<comment type="catalytic activity">
    <reaction evidence="1">
        <text>S-ubiquitinyl-[E2 ubiquitin-conjugating enzyme]-L-cysteine + [acceptor protein]-L-lysine = [E2 ubiquitin-conjugating enzyme]-L-cysteine + N(6)-ubiquitinyl-[acceptor protein]-L-lysine.</text>
        <dbReference type="EC" id="2.3.2.27"/>
    </reaction>
</comment>
<evidence type="ECO:0000256" key="14">
    <source>
        <dbReference type="PROSITE-ProRule" id="PRU00175"/>
    </source>
</evidence>
<dbReference type="EMBL" id="JAYKXN010000008">
    <property type="protein sequence ID" value="KAK7264659.1"/>
    <property type="molecule type" value="Genomic_DNA"/>
</dbReference>
<feature type="region of interest" description="Disordered" evidence="15">
    <location>
        <begin position="232"/>
        <end position="255"/>
    </location>
</feature>
<evidence type="ECO:0000256" key="5">
    <source>
        <dbReference type="ARBA" id="ARBA00022679"/>
    </source>
</evidence>
<evidence type="ECO:0000256" key="3">
    <source>
        <dbReference type="ARBA" id="ARBA00004906"/>
    </source>
</evidence>
<keyword evidence="11 16" id="KW-1133">Transmembrane helix</keyword>
<keyword evidence="12 16" id="KW-0472">Membrane</keyword>
<evidence type="ECO:0000256" key="10">
    <source>
        <dbReference type="ARBA" id="ARBA00022833"/>
    </source>
</evidence>
<evidence type="ECO:0000256" key="11">
    <source>
        <dbReference type="ARBA" id="ARBA00022989"/>
    </source>
</evidence>
<protein>
    <recommendedName>
        <fullName evidence="4">RING-type E3 ubiquitin transferase</fullName>
        <ecNumber evidence="4">2.3.2.27</ecNumber>
    </recommendedName>
</protein>
<gene>
    <name evidence="18" type="ORF">RJT34_32269</name>
</gene>
<evidence type="ECO:0000256" key="4">
    <source>
        <dbReference type="ARBA" id="ARBA00012483"/>
    </source>
</evidence>
<dbReference type="PANTHER" id="PTHR45768:SF34">
    <property type="entry name" value="RING-H2 FINGER PROTEIN ATL64"/>
    <property type="match status" value="1"/>
</dbReference>
<evidence type="ECO:0000256" key="7">
    <source>
        <dbReference type="ARBA" id="ARBA00022723"/>
    </source>
</evidence>
<keyword evidence="19" id="KW-1185">Reference proteome</keyword>
<comment type="similarity">
    <text evidence="13">Belongs to the RING-type zinc finger family. ATL subfamily.</text>
</comment>
<dbReference type="SUPFAM" id="SSF57850">
    <property type="entry name" value="RING/U-box"/>
    <property type="match status" value="1"/>
</dbReference>
<evidence type="ECO:0000256" key="8">
    <source>
        <dbReference type="ARBA" id="ARBA00022771"/>
    </source>
</evidence>
<comment type="caution">
    <text evidence="18">The sequence shown here is derived from an EMBL/GenBank/DDBJ whole genome shotgun (WGS) entry which is preliminary data.</text>
</comment>
<dbReference type="FunFam" id="3.30.40.10:FF:000187">
    <property type="entry name" value="E3 ubiquitin-protein ligase ATL6"/>
    <property type="match status" value="1"/>
</dbReference>
<keyword evidence="10" id="KW-0862">Zinc</keyword>
<dbReference type="EC" id="2.3.2.27" evidence="4"/>
<dbReference type="AlphaFoldDB" id="A0AAN9EVS6"/>
<keyword evidence="9" id="KW-0833">Ubl conjugation pathway</keyword>
<evidence type="ECO:0000256" key="1">
    <source>
        <dbReference type="ARBA" id="ARBA00000900"/>
    </source>
</evidence>
<dbReference type="Proteomes" id="UP001359559">
    <property type="component" value="Unassembled WGS sequence"/>
</dbReference>
<evidence type="ECO:0000256" key="12">
    <source>
        <dbReference type="ARBA" id="ARBA00023136"/>
    </source>
</evidence>
<accession>A0AAN9EVS6</accession>
<name>A0AAN9EVS6_CLITE</name>
<reference evidence="18 19" key="1">
    <citation type="submission" date="2024-01" db="EMBL/GenBank/DDBJ databases">
        <title>The genomes of 5 underutilized Papilionoideae crops provide insights into root nodulation and disease resistance.</title>
        <authorList>
            <person name="Yuan L."/>
        </authorList>
    </citation>
    <scope>NUCLEOTIDE SEQUENCE [LARGE SCALE GENOMIC DNA]</scope>
    <source>
        <strain evidence="18">LY-2023</strain>
        <tissue evidence="18">Leaf</tissue>
    </source>
</reference>
<evidence type="ECO:0000256" key="2">
    <source>
        <dbReference type="ARBA" id="ARBA00004167"/>
    </source>
</evidence>
<evidence type="ECO:0000256" key="9">
    <source>
        <dbReference type="ARBA" id="ARBA00022786"/>
    </source>
</evidence>
<keyword evidence="6 16" id="KW-0812">Transmembrane</keyword>
<sequence>MGDDDANVKTMEFQDDSKSYALSGKIMLIAIVVLFIVIIIMLCLHAYVRWHLLRTRRRQHLRRNRRPQFVFYVDPLAPTALTLPSLGLRRSVIATLPVFTLSSATHSDPVECAVCLSEFENGETGRILPKCNHRFHTECIDVWFQSHSTCPLCRAPVEPQLERELGPEVSENEPGSSFEMCVECRNGEEPSRSEPGGSSSLCGEVSGRSESDRGNESSFRGILSFKRILSREKKGSVSGGTSMAELDLERGDSLS</sequence>
<comment type="pathway">
    <text evidence="3">Protein modification; protein ubiquitination.</text>
</comment>
<dbReference type="Pfam" id="PF13639">
    <property type="entry name" value="zf-RING_2"/>
    <property type="match status" value="1"/>
</dbReference>